<dbReference type="InterPro" id="IPR038718">
    <property type="entry name" value="SNF2-like_sf"/>
</dbReference>
<organism evidence="11 12">
    <name type="scientific">Gonapodya prolifera (strain JEL478)</name>
    <name type="common">Monoblepharis prolifera</name>
    <dbReference type="NCBI Taxonomy" id="1344416"/>
    <lineage>
        <taxon>Eukaryota</taxon>
        <taxon>Fungi</taxon>
        <taxon>Fungi incertae sedis</taxon>
        <taxon>Chytridiomycota</taxon>
        <taxon>Chytridiomycota incertae sedis</taxon>
        <taxon>Monoblepharidomycetes</taxon>
        <taxon>Monoblepharidales</taxon>
        <taxon>Gonapodyaceae</taxon>
        <taxon>Gonapodya</taxon>
    </lineage>
</organism>
<evidence type="ECO:0000256" key="1">
    <source>
        <dbReference type="ARBA" id="ARBA00004123"/>
    </source>
</evidence>
<comment type="subcellular location">
    <subcellularLocation>
        <location evidence="1">Nucleus</location>
    </subcellularLocation>
</comment>
<dbReference type="Gene3D" id="3.40.50.10810">
    <property type="entry name" value="Tandem AAA-ATPase domain"/>
    <property type="match status" value="1"/>
</dbReference>
<dbReference type="SMART" id="SM00490">
    <property type="entry name" value="HELICc"/>
    <property type="match status" value="1"/>
</dbReference>
<evidence type="ECO:0000256" key="5">
    <source>
        <dbReference type="ARBA" id="ARBA00022806"/>
    </source>
</evidence>
<dbReference type="EMBL" id="KQ965797">
    <property type="protein sequence ID" value="KXS11739.1"/>
    <property type="molecule type" value="Genomic_DNA"/>
</dbReference>
<dbReference type="GO" id="GO:0016887">
    <property type="term" value="F:ATP hydrolysis activity"/>
    <property type="evidence" value="ECO:0007669"/>
    <property type="project" value="InterPro"/>
</dbReference>
<dbReference type="InterPro" id="IPR044574">
    <property type="entry name" value="ARIP4-like"/>
</dbReference>
<dbReference type="InterPro" id="IPR027417">
    <property type="entry name" value="P-loop_NTPase"/>
</dbReference>
<evidence type="ECO:0000256" key="2">
    <source>
        <dbReference type="ARBA" id="ARBA00007025"/>
    </source>
</evidence>
<evidence type="ECO:0000259" key="10">
    <source>
        <dbReference type="PROSITE" id="PS51194"/>
    </source>
</evidence>
<dbReference type="PANTHER" id="PTHR45797">
    <property type="entry name" value="RAD54-LIKE"/>
    <property type="match status" value="1"/>
</dbReference>
<dbReference type="InterPro" id="IPR001650">
    <property type="entry name" value="Helicase_C-like"/>
</dbReference>
<evidence type="ECO:0000256" key="6">
    <source>
        <dbReference type="ARBA" id="ARBA00022840"/>
    </source>
</evidence>
<accession>A0A139A541</accession>
<dbReference type="InterPro" id="IPR000330">
    <property type="entry name" value="SNF2_N"/>
</dbReference>
<keyword evidence="7" id="KW-0238">DNA-binding</keyword>
<dbReference type="GO" id="GO:0005634">
    <property type="term" value="C:nucleus"/>
    <property type="evidence" value="ECO:0007669"/>
    <property type="project" value="UniProtKB-SubCell"/>
</dbReference>
<dbReference type="OrthoDB" id="2020972at2759"/>
<feature type="domain" description="Helicase C-terminal" evidence="10">
    <location>
        <begin position="236"/>
        <end position="378"/>
    </location>
</feature>
<evidence type="ECO:0000256" key="4">
    <source>
        <dbReference type="ARBA" id="ARBA00022801"/>
    </source>
</evidence>
<evidence type="ECO:0000313" key="11">
    <source>
        <dbReference type="EMBL" id="KXS11739.1"/>
    </source>
</evidence>
<feature type="region of interest" description="Disordered" evidence="9">
    <location>
        <begin position="158"/>
        <end position="181"/>
    </location>
</feature>
<dbReference type="Pfam" id="PF00176">
    <property type="entry name" value="SNF2-rel_dom"/>
    <property type="match status" value="1"/>
</dbReference>
<dbReference type="SUPFAM" id="SSF52540">
    <property type="entry name" value="P-loop containing nucleoside triphosphate hydrolases"/>
    <property type="match status" value="2"/>
</dbReference>
<sequence length="489" mass="55406">MKTTFRIALTGTPMQNNLEEYYHMINFVIPDFLGPKSGFLNFYRTPIEVGSYANASPAEKRAASVRMKALQEDVAPFIQRFEQNEIKSSLPDKTDSVLSLRLTSVQHRLYVDVLERIKTSGFSNFGGMVLAMVHPLSHICAHPIIFYDGIIKSQKRRGVNATSSTVNDDETRSDIPGEDPSNLQGLDDVMQGNTVMAEVPPEATLNDVLMGVWGASGLSELVPSLEQSWKMRIVLNIVQVAKKLGDKTLVFSNHIPVIDYLVRLFEQNDIRLSCLDGRVSTKKRQALVDAFNSGNDVDVFLITPKTGGLGLNFQEANRVILCDYDWNPTYGEQAVARAYRFGQKKHVHVYRLTSGETIEWRVFDNNVRKIGIALRLVDKKRVEHNVNEDDLKAYFRAPPENPISKVPDHFRMSVKDEVLADALERFEHGILDVHCADVTAKLKRLQEEGLLYKMELQPRRRIWDQAARVQPRCKLQPKCTVQRGFSMKA</sequence>
<evidence type="ECO:0000256" key="7">
    <source>
        <dbReference type="ARBA" id="ARBA00023125"/>
    </source>
</evidence>
<keyword evidence="12" id="KW-1185">Reference proteome</keyword>
<dbReference type="GO" id="GO:0003677">
    <property type="term" value="F:DNA binding"/>
    <property type="evidence" value="ECO:0007669"/>
    <property type="project" value="UniProtKB-KW"/>
</dbReference>
<keyword evidence="3" id="KW-0547">Nucleotide-binding</keyword>
<evidence type="ECO:0000256" key="8">
    <source>
        <dbReference type="ARBA" id="ARBA00023242"/>
    </source>
</evidence>
<dbReference type="GO" id="GO:0005524">
    <property type="term" value="F:ATP binding"/>
    <property type="evidence" value="ECO:0007669"/>
    <property type="project" value="UniProtKB-KW"/>
</dbReference>
<keyword evidence="6" id="KW-0067">ATP-binding</keyword>
<dbReference type="AlphaFoldDB" id="A0A139A541"/>
<reference evidence="11 12" key="1">
    <citation type="journal article" date="2015" name="Genome Biol. Evol.">
        <title>Phylogenomic analyses indicate that early fungi evolved digesting cell walls of algal ancestors of land plants.</title>
        <authorList>
            <person name="Chang Y."/>
            <person name="Wang S."/>
            <person name="Sekimoto S."/>
            <person name="Aerts A.L."/>
            <person name="Choi C."/>
            <person name="Clum A."/>
            <person name="LaButti K.M."/>
            <person name="Lindquist E.A."/>
            <person name="Yee Ngan C."/>
            <person name="Ohm R.A."/>
            <person name="Salamov A.A."/>
            <person name="Grigoriev I.V."/>
            <person name="Spatafora J.W."/>
            <person name="Berbee M.L."/>
        </authorList>
    </citation>
    <scope>NUCLEOTIDE SEQUENCE [LARGE SCALE GENOMIC DNA]</scope>
    <source>
        <strain evidence="11 12">JEL478</strain>
    </source>
</reference>
<protein>
    <submittedName>
        <fullName evidence="11">p-loop containing nucleoside triphosphate hydrolase protein</fullName>
    </submittedName>
</protein>
<dbReference type="Proteomes" id="UP000070544">
    <property type="component" value="Unassembled WGS sequence"/>
</dbReference>
<keyword evidence="8" id="KW-0539">Nucleus</keyword>
<name>A0A139A541_GONPJ</name>
<evidence type="ECO:0000256" key="9">
    <source>
        <dbReference type="SAM" id="MobiDB-lite"/>
    </source>
</evidence>
<dbReference type="GO" id="GO:0004386">
    <property type="term" value="F:helicase activity"/>
    <property type="evidence" value="ECO:0007669"/>
    <property type="project" value="UniProtKB-KW"/>
</dbReference>
<gene>
    <name evidence="11" type="ORF">M427DRAFT_422037</name>
</gene>
<dbReference type="PANTHER" id="PTHR45797:SF1">
    <property type="entry name" value="HELICASE ARIP4"/>
    <property type="match status" value="1"/>
</dbReference>
<dbReference type="CDD" id="cd18793">
    <property type="entry name" value="SF2_C_SNF"/>
    <property type="match status" value="1"/>
</dbReference>
<dbReference type="STRING" id="1344416.A0A139A541"/>
<dbReference type="Gene3D" id="3.40.50.300">
    <property type="entry name" value="P-loop containing nucleotide triphosphate hydrolases"/>
    <property type="match status" value="1"/>
</dbReference>
<comment type="similarity">
    <text evidence="2">Belongs to the SNF2/RAD54 helicase family.</text>
</comment>
<evidence type="ECO:0000256" key="3">
    <source>
        <dbReference type="ARBA" id="ARBA00022741"/>
    </source>
</evidence>
<keyword evidence="4 11" id="KW-0378">Hydrolase</keyword>
<keyword evidence="5" id="KW-0347">Helicase</keyword>
<dbReference type="Pfam" id="PF00271">
    <property type="entry name" value="Helicase_C"/>
    <property type="match status" value="1"/>
</dbReference>
<proteinExistence type="inferred from homology"/>
<dbReference type="PROSITE" id="PS51194">
    <property type="entry name" value="HELICASE_CTER"/>
    <property type="match status" value="1"/>
</dbReference>
<dbReference type="InterPro" id="IPR049730">
    <property type="entry name" value="SNF2/RAD54-like_C"/>
</dbReference>
<evidence type="ECO:0000313" key="12">
    <source>
        <dbReference type="Proteomes" id="UP000070544"/>
    </source>
</evidence>